<comment type="caution">
    <text evidence="8">The sequence shown here is derived from an EMBL/GenBank/DDBJ whole genome shotgun (WGS) entry which is preliminary data.</text>
</comment>
<dbReference type="EC" id="2.1.1.223" evidence="6"/>
<dbReference type="Pfam" id="PF05175">
    <property type="entry name" value="MTS"/>
    <property type="match status" value="1"/>
</dbReference>
<dbReference type="PANTHER" id="PTHR47739:SF1">
    <property type="entry name" value="TRNA1(VAL) (ADENINE(37)-N6)-METHYLTRANSFERASE"/>
    <property type="match status" value="1"/>
</dbReference>
<dbReference type="InterPro" id="IPR050210">
    <property type="entry name" value="tRNA_Adenine-N(6)_MTase"/>
</dbReference>
<sequence>MAKSQGFTFKQFHINHHRCAMKVGTDGILLGAWADIKQAQHILDLGTGTGLIALMLTQRSHHSTQIVGVEIDPETAAQAQENAANSPWATRIQIVQQDIADFATKCGENSWRFDVIVANPPYFESGVNCRTEQRNAARYTTLQSHVDWLNLAEKCLAENGQIHFVLPTDEGETLIKSTALYCVKRCDVVTKMGKRPQRVLLTFQRNAQKCEHSELVIYDEQNQYTAEFKTLTKDFYLKF</sequence>
<evidence type="ECO:0000256" key="2">
    <source>
        <dbReference type="ARBA" id="ARBA00022603"/>
    </source>
</evidence>
<protein>
    <recommendedName>
        <fullName evidence="6">tRNA1(Val) (adenine(37)-N6)-methyltransferase</fullName>
        <ecNumber evidence="6">2.1.1.223</ecNumber>
    </recommendedName>
    <alternativeName>
        <fullName evidence="6">tRNA m6A37 methyltransferase</fullName>
    </alternativeName>
</protein>
<comment type="catalytic activity">
    <reaction evidence="6">
        <text>adenosine(37) in tRNA1(Val) + S-adenosyl-L-methionine = N(6)-methyladenosine(37) in tRNA1(Val) + S-adenosyl-L-homocysteine + H(+)</text>
        <dbReference type="Rhea" id="RHEA:43160"/>
        <dbReference type="Rhea" id="RHEA-COMP:10369"/>
        <dbReference type="Rhea" id="RHEA-COMP:10370"/>
        <dbReference type="ChEBI" id="CHEBI:15378"/>
        <dbReference type="ChEBI" id="CHEBI:57856"/>
        <dbReference type="ChEBI" id="CHEBI:59789"/>
        <dbReference type="ChEBI" id="CHEBI:74411"/>
        <dbReference type="ChEBI" id="CHEBI:74449"/>
        <dbReference type="EC" id="2.1.1.223"/>
    </reaction>
</comment>
<evidence type="ECO:0000256" key="5">
    <source>
        <dbReference type="ARBA" id="ARBA00022694"/>
    </source>
</evidence>
<name>A0ABY6TH25_9PAST</name>
<evidence type="ECO:0000256" key="3">
    <source>
        <dbReference type="ARBA" id="ARBA00022679"/>
    </source>
</evidence>
<dbReference type="PANTHER" id="PTHR47739">
    <property type="entry name" value="TRNA1(VAL) (ADENINE(37)-N6)-METHYLTRANSFERASE"/>
    <property type="match status" value="1"/>
</dbReference>
<dbReference type="GeneID" id="86154632"/>
<keyword evidence="1 6" id="KW-0963">Cytoplasm</keyword>
<dbReference type="EMBL" id="CABFKI010000001">
    <property type="protein sequence ID" value="VTU05892.1"/>
    <property type="molecule type" value="Genomic_DNA"/>
</dbReference>
<evidence type="ECO:0000256" key="4">
    <source>
        <dbReference type="ARBA" id="ARBA00022691"/>
    </source>
</evidence>
<dbReference type="InterPro" id="IPR022882">
    <property type="entry name" value="tRNA_adenine-N6_MeTrfase"/>
</dbReference>
<dbReference type="GO" id="GO:0008168">
    <property type="term" value="F:methyltransferase activity"/>
    <property type="evidence" value="ECO:0007669"/>
    <property type="project" value="UniProtKB-KW"/>
</dbReference>
<dbReference type="Proteomes" id="UP000308167">
    <property type="component" value="Unassembled WGS sequence"/>
</dbReference>
<dbReference type="HAMAP" id="MF_01872">
    <property type="entry name" value="tRNA_methyltr_YfiC"/>
    <property type="match status" value="1"/>
</dbReference>
<evidence type="ECO:0000313" key="8">
    <source>
        <dbReference type="EMBL" id="VTU05892.1"/>
    </source>
</evidence>
<dbReference type="Gene3D" id="3.40.50.150">
    <property type="entry name" value="Vaccinia Virus protein VP39"/>
    <property type="match status" value="1"/>
</dbReference>
<comment type="function">
    <text evidence="6">Specifically methylates the adenine in position 37 of tRNA(1)(Val) (anticodon cmo5UAC).</text>
</comment>
<reference evidence="8 9" key="1">
    <citation type="submission" date="2019-05" db="EMBL/GenBank/DDBJ databases">
        <authorList>
            <consortium name="Pathogen Informatics"/>
        </authorList>
    </citation>
    <scope>NUCLEOTIDE SEQUENCE [LARGE SCALE GENOMIC DNA]</scope>
    <source>
        <strain evidence="8 9">NM319</strain>
    </source>
</reference>
<keyword evidence="9" id="KW-1185">Reference proteome</keyword>
<dbReference type="InterPro" id="IPR002052">
    <property type="entry name" value="DNA_methylase_N6_adenine_CS"/>
</dbReference>
<evidence type="ECO:0000313" key="9">
    <source>
        <dbReference type="Proteomes" id="UP000308167"/>
    </source>
</evidence>
<evidence type="ECO:0000256" key="1">
    <source>
        <dbReference type="ARBA" id="ARBA00022490"/>
    </source>
</evidence>
<feature type="domain" description="Methyltransferase small" evidence="7">
    <location>
        <begin position="38"/>
        <end position="166"/>
    </location>
</feature>
<dbReference type="InterPro" id="IPR029063">
    <property type="entry name" value="SAM-dependent_MTases_sf"/>
</dbReference>
<dbReference type="SUPFAM" id="SSF53335">
    <property type="entry name" value="S-adenosyl-L-methionine-dependent methyltransferases"/>
    <property type="match status" value="1"/>
</dbReference>
<dbReference type="CDD" id="cd02440">
    <property type="entry name" value="AdoMet_MTases"/>
    <property type="match status" value="1"/>
</dbReference>
<dbReference type="PROSITE" id="PS00092">
    <property type="entry name" value="N6_MTASE"/>
    <property type="match status" value="1"/>
</dbReference>
<evidence type="ECO:0000259" key="7">
    <source>
        <dbReference type="Pfam" id="PF05175"/>
    </source>
</evidence>
<proteinExistence type="inferred from homology"/>
<organism evidence="8 9">
    <name type="scientific">Actinobacillus porcinus</name>
    <dbReference type="NCBI Taxonomy" id="51048"/>
    <lineage>
        <taxon>Bacteria</taxon>
        <taxon>Pseudomonadati</taxon>
        <taxon>Pseudomonadota</taxon>
        <taxon>Gammaproteobacteria</taxon>
        <taxon>Pasteurellales</taxon>
        <taxon>Pasteurellaceae</taxon>
        <taxon>Actinobacillus</taxon>
    </lineage>
</organism>
<gene>
    <name evidence="8" type="primary">yfiC</name>
    <name evidence="8" type="ORF">SAMEA1410922_00225</name>
</gene>
<dbReference type="RefSeq" id="WP_135709091.1">
    <property type="nucleotide sequence ID" value="NZ_CABFKI010000001.1"/>
</dbReference>
<comment type="similarity">
    <text evidence="6">Belongs to the methyltransferase superfamily. tRNA (adenine-N(6)-)-methyltransferase family.</text>
</comment>
<evidence type="ECO:0000256" key="6">
    <source>
        <dbReference type="HAMAP-Rule" id="MF_01872"/>
    </source>
</evidence>
<dbReference type="InterPro" id="IPR007848">
    <property type="entry name" value="Small_mtfrase_dom"/>
</dbReference>
<keyword evidence="4 6" id="KW-0949">S-adenosyl-L-methionine</keyword>
<keyword evidence="3 6" id="KW-0808">Transferase</keyword>
<dbReference type="GO" id="GO:0032259">
    <property type="term" value="P:methylation"/>
    <property type="evidence" value="ECO:0007669"/>
    <property type="project" value="UniProtKB-KW"/>
</dbReference>
<dbReference type="PRINTS" id="PR00507">
    <property type="entry name" value="N12N6MTFRASE"/>
</dbReference>
<keyword evidence="2 6" id="KW-0489">Methyltransferase</keyword>
<keyword evidence="5 6" id="KW-0819">tRNA processing</keyword>
<comment type="subcellular location">
    <subcellularLocation>
        <location evidence="6">Cytoplasm</location>
    </subcellularLocation>
</comment>
<accession>A0ABY6TH25</accession>